<evidence type="ECO:0000259" key="1">
    <source>
        <dbReference type="Pfam" id="PF12697"/>
    </source>
</evidence>
<dbReference type="SUPFAM" id="SSF53474">
    <property type="entry name" value="alpha/beta-Hydrolases"/>
    <property type="match status" value="1"/>
</dbReference>
<evidence type="ECO:0000313" key="2">
    <source>
        <dbReference type="EMBL" id="ACO64758.1"/>
    </source>
</evidence>
<feature type="domain" description="AB hydrolase-1" evidence="1">
    <location>
        <begin position="56"/>
        <end position="266"/>
    </location>
</feature>
<dbReference type="EMBL" id="CP001328">
    <property type="protein sequence ID" value="ACO64758.1"/>
    <property type="molecule type" value="Genomic_DNA"/>
</dbReference>
<dbReference type="AlphaFoldDB" id="C1E9X9"/>
<dbReference type="KEGG" id="mis:MICPUN_59877"/>
<dbReference type="Gene3D" id="3.40.50.1820">
    <property type="entry name" value="alpha/beta hydrolase"/>
    <property type="match status" value="1"/>
</dbReference>
<organism evidence="2 3">
    <name type="scientific">Micromonas commoda (strain RCC299 / NOUM17 / CCMP2709)</name>
    <name type="common">Picoplanktonic green alga</name>
    <dbReference type="NCBI Taxonomy" id="296587"/>
    <lineage>
        <taxon>Eukaryota</taxon>
        <taxon>Viridiplantae</taxon>
        <taxon>Chlorophyta</taxon>
        <taxon>Mamiellophyceae</taxon>
        <taxon>Mamiellales</taxon>
        <taxon>Mamiellaceae</taxon>
        <taxon>Micromonas</taxon>
    </lineage>
</organism>
<dbReference type="InterPro" id="IPR000073">
    <property type="entry name" value="AB_hydrolase_1"/>
</dbReference>
<reference evidence="2 3" key="1">
    <citation type="journal article" date="2009" name="Science">
        <title>Green evolution and dynamic adaptations revealed by genomes of the marine picoeukaryotes Micromonas.</title>
        <authorList>
            <person name="Worden A.Z."/>
            <person name="Lee J.H."/>
            <person name="Mock T."/>
            <person name="Rouze P."/>
            <person name="Simmons M.P."/>
            <person name="Aerts A.L."/>
            <person name="Allen A.E."/>
            <person name="Cuvelier M.L."/>
            <person name="Derelle E."/>
            <person name="Everett M.V."/>
            <person name="Foulon E."/>
            <person name="Grimwood J."/>
            <person name="Gundlach H."/>
            <person name="Henrissat B."/>
            <person name="Napoli C."/>
            <person name="McDonald S.M."/>
            <person name="Parker M.S."/>
            <person name="Rombauts S."/>
            <person name="Salamov A."/>
            <person name="Von Dassow P."/>
            <person name="Badger J.H."/>
            <person name="Coutinho P.M."/>
            <person name="Demir E."/>
            <person name="Dubchak I."/>
            <person name="Gentemann C."/>
            <person name="Eikrem W."/>
            <person name="Gready J.E."/>
            <person name="John U."/>
            <person name="Lanier W."/>
            <person name="Lindquist E.A."/>
            <person name="Lucas S."/>
            <person name="Mayer K.F."/>
            <person name="Moreau H."/>
            <person name="Not F."/>
            <person name="Otillar R."/>
            <person name="Panaud O."/>
            <person name="Pangilinan J."/>
            <person name="Paulsen I."/>
            <person name="Piegu B."/>
            <person name="Poliakov A."/>
            <person name="Robbens S."/>
            <person name="Schmutz J."/>
            <person name="Toulza E."/>
            <person name="Wyss T."/>
            <person name="Zelensky A."/>
            <person name="Zhou K."/>
            <person name="Armbrust E.V."/>
            <person name="Bhattacharya D."/>
            <person name="Goodenough U.W."/>
            <person name="Van de Peer Y."/>
            <person name="Grigoriev I.V."/>
        </authorList>
    </citation>
    <scope>NUCLEOTIDE SEQUENCE [LARGE SCALE GENOMIC DNA]</scope>
    <source>
        <strain evidence="3">RCC299 / NOUM17</strain>
    </source>
</reference>
<accession>C1E9X9</accession>
<evidence type="ECO:0000313" key="3">
    <source>
        <dbReference type="Proteomes" id="UP000002009"/>
    </source>
</evidence>
<dbReference type="Pfam" id="PF12697">
    <property type="entry name" value="Abhydrolase_6"/>
    <property type="match status" value="1"/>
</dbReference>
<protein>
    <recommendedName>
        <fullName evidence="1">AB hydrolase-1 domain-containing protein</fullName>
    </recommendedName>
</protein>
<proteinExistence type="predicted"/>
<dbReference type="InParanoid" id="C1E9X9"/>
<gene>
    <name evidence="2" type="ORF">MICPUN_59877</name>
</gene>
<dbReference type="eggNOG" id="ENOG502SUPM">
    <property type="taxonomic scope" value="Eukaryota"/>
</dbReference>
<sequence>MATFVEIRDGVRLETRRYGDPTSSRALVVWGHGLCNSMAGEDEDMLWNFWHDDDGAVAMDAHVVRYSARGHGESSPSTAPEDCAWDTLGGDMLSLARACRRDASQRLVLGGASMGAASAIHAAVRVARERERDGSNPETIAGLVLVIVPTFHETRRRRRSQILAAAERGFGAFLKSKKPRPIFVGTDREDEPPRLVGVREDSFGDVMAASADSDLPPPDVIANALRDVPILALCWDCGDKTHPLSSAIAIETQLAPHADVRVAKTLEETGGWSEAVRAFVCGLGAGE</sequence>
<dbReference type="RefSeq" id="XP_002503500.1">
    <property type="nucleotide sequence ID" value="XM_002503454.1"/>
</dbReference>
<dbReference type="OrthoDB" id="408373at2759"/>
<dbReference type="GeneID" id="8245144"/>
<keyword evidence="3" id="KW-1185">Reference proteome</keyword>
<dbReference type="InterPro" id="IPR029058">
    <property type="entry name" value="AB_hydrolase_fold"/>
</dbReference>
<name>C1E9X9_MICCC</name>
<dbReference type="Proteomes" id="UP000002009">
    <property type="component" value="Chromosome 7"/>
</dbReference>